<evidence type="ECO:0000313" key="4">
    <source>
        <dbReference type="Proteomes" id="UP000265489"/>
    </source>
</evidence>
<evidence type="ECO:0000313" key="2">
    <source>
        <dbReference type="EMBL" id="RGW72954.1"/>
    </source>
</evidence>
<proteinExistence type="predicted"/>
<dbReference type="RefSeq" id="WP_118011648.1">
    <property type="nucleotide sequence ID" value="NZ_CATXNH010000017.1"/>
</dbReference>
<dbReference type="SUPFAM" id="SSF52058">
    <property type="entry name" value="L domain-like"/>
    <property type="match status" value="1"/>
</dbReference>
<dbReference type="Gene3D" id="3.80.10.10">
    <property type="entry name" value="Ribonuclease Inhibitor"/>
    <property type="match status" value="1"/>
</dbReference>
<sequence>MEICVYYEKINEDSIRIKRVYASTPTIEIPEFIDGYIVREIGNYCFSKKEVDLSNSVLSHEIPSSYYECSGIDVECVKLSKTVTKLGDYAFYNCRKLKEIFLPSSLICIGSDVFMNCLRLNHIYYDCSIFCVTILKQILTQITWDIEVDFIDGSIFYPEYNGGYDEVGPAHIFALNIEGEGFRMRQCFKDGKIDFDGYDACFEKLCAEESESCIFHVAILRFMMGSERYIPYLRAHDLTSYLHTYKDICVMVEKLIEEKCMDVQSLDVLISMEKDLETRTVLMELKNKRMETSSAYSFEDF</sequence>
<dbReference type="InterPro" id="IPR026906">
    <property type="entry name" value="LRR_5"/>
</dbReference>
<dbReference type="Proteomes" id="UP000285288">
    <property type="component" value="Unassembled WGS sequence"/>
</dbReference>
<protein>
    <submittedName>
        <fullName evidence="1">Leucine-rich repeat domain-containing protein</fullName>
    </submittedName>
</protein>
<dbReference type="Proteomes" id="UP000284651">
    <property type="component" value="Unassembled WGS sequence"/>
</dbReference>
<name>A0A395W774_9FIRM</name>
<evidence type="ECO:0000313" key="5">
    <source>
        <dbReference type="Proteomes" id="UP000284651"/>
    </source>
</evidence>
<dbReference type="PANTHER" id="PTHR45661">
    <property type="entry name" value="SURFACE ANTIGEN"/>
    <property type="match status" value="1"/>
</dbReference>
<evidence type="ECO:0000313" key="6">
    <source>
        <dbReference type="Proteomes" id="UP000285288"/>
    </source>
</evidence>
<reference evidence="4 5" key="1">
    <citation type="submission" date="2018-08" db="EMBL/GenBank/DDBJ databases">
        <title>A genome reference for cultivated species of the human gut microbiota.</title>
        <authorList>
            <person name="Zou Y."/>
            <person name="Xue W."/>
            <person name="Luo G."/>
        </authorList>
    </citation>
    <scope>NUCLEOTIDE SEQUENCE [LARGE SCALE GENOMIC DNA]</scope>
    <source>
        <strain evidence="2 5">AF10-31</strain>
        <strain evidence="1 4">AF15-20</strain>
        <strain evidence="3 6">AM42-13AC</strain>
    </source>
</reference>
<dbReference type="Pfam" id="PF13306">
    <property type="entry name" value="LRR_5"/>
    <property type="match status" value="1"/>
</dbReference>
<dbReference type="EMBL" id="QSGD01000032">
    <property type="protein sequence ID" value="RHB03800.1"/>
    <property type="molecule type" value="Genomic_DNA"/>
</dbReference>
<accession>A0A395W774</accession>
<gene>
    <name evidence="3" type="ORF">DW907_08180</name>
    <name evidence="2" type="ORF">DWV56_10080</name>
    <name evidence="1" type="ORF">DWW32_09515</name>
</gene>
<evidence type="ECO:0000313" key="1">
    <source>
        <dbReference type="EMBL" id="RGU90032.1"/>
    </source>
</evidence>
<dbReference type="GeneID" id="66580230"/>
<evidence type="ECO:0000313" key="3">
    <source>
        <dbReference type="EMBL" id="RHB03800.1"/>
    </source>
</evidence>
<dbReference type="PANTHER" id="PTHR45661:SF3">
    <property type="entry name" value="IG-LIKE DOMAIN-CONTAINING PROTEIN"/>
    <property type="match status" value="1"/>
</dbReference>
<comment type="caution">
    <text evidence="1">The sequence shown here is derived from an EMBL/GenBank/DDBJ whole genome shotgun (WGS) entry which is preliminary data.</text>
</comment>
<dbReference type="EMBL" id="QSAT01000037">
    <property type="protein sequence ID" value="RGW72954.1"/>
    <property type="molecule type" value="Genomic_DNA"/>
</dbReference>
<dbReference type="InterPro" id="IPR053139">
    <property type="entry name" value="Surface_bspA-like"/>
</dbReference>
<dbReference type="EMBL" id="QRYQ01000020">
    <property type="protein sequence ID" value="RGU90032.1"/>
    <property type="molecule type" value="Genomic_DNA"/>
</dbReference>
<dbReference type="InterPro" id="IPR032675">
    <property type="entry name" value="LRR_dom_sf"/>
</dbReference>
<dbReference type="AlphaFoldDB" id="A0A395W774"/>
<dbReference type="Proteomes" id="UP000265489">
    <property type="component" value="Unassembled WGS sequence"/>
</dbReference>
<organism evidence="1 4">
    <name type="scientific">Holdemanella biformis</name>
    <dbReference type="NCBI Taxonomy" id="1735"/>
    <lineage>
        <taxon>Bacteria</taxon>
        <taxon>Bacillati</taxon>
        <taxon>Bacillota</taxon>
        <taxon>Erysipelotrichia</taxon>
        <taxon>Erysipelotrichales</taxon>
        <taxon>Erysipelotrichaceae</taxon>
        <taxon>Holdemanella</taxon>
    </lineage>
</organism>